<gene>
    <name evidence="7" type="primary">TMEM45B</name>
    <name evidence="7" type="ORF">BLAG_LOCUS16226</name>
</gene>
<feature type="transmembrane region" description="Helical" evidence="6">
    <location>
        <begin position="94"/>
        <end position="114"/>
    </location>
</feature>
<organism evidence="7 8">
    <name type="scientific">Branchiostoma lanceolatum</name>
    <name type="common">Common lancelet</name>
    <name type="synonym">Amphioxus lanceolatum</name>
    <dbReference type="NCBI Taxonomy" id="7740"/>
    <lineage>
        <taxon>Eukaryota</taxon>
        <taxon>Metazoa</taxon>
        <taxon>Chordata</taxon>
        <taxon>Cephalochordata</taxon>
        <taxon>Leptocardii</taxon>
        <taxon>Amphioxiformes</taxon>
        <taxon>Branchiostomatidae</taxon>
        <taxon>Branchiostoma</taxon>
    </lineage>
</organism>
<comment type="subcellular location">
    <subcellularLocation>
        <location evidence="1">Membrane</location>
        <topology evidence="1">Multi-pass membrane protein</topology>
    </subcellularLocation>
</comment>
<evidence type="ECO:0000256" key="4">
    <source>
        <dbReference type="ARBA" id="ARBA00022989"/>
    </source>
</evidence>
<evidence type="ECO:0000256" key="2">
    <source>
        <dbReference type="ARBA" id="ARBA00006948"/>
    </source>
</evidence>
<dbReference type="AlphaFoldDB" id="A0A8J9ZNJ7"/>
<dbReference type="EMBL" id="OV696688">
    <property type="protein sequence ID" value="CAH1258776.1"/>
    <property type="molecule type" value="Genomic_DNA"/>
</dbReference>
<evidence type="ECO:0000256" key="3">
    <source>
        <dbReference type="ARBA" id="ARBA00022692"/>
    </source>
</evidence>
<dbReference type="Proteomes" id="UP000838412">
    <property type="component" value="Chromosome 3"/>
</dbReference>
<sequence length="189" mass="21445">MGNFIGHAAPGSFFLLFGLWWTIKYSVMRASRQGGGKTSSAHTACCCRGPVRFLEWVPIEGLCKIMFTCAAIVPTVAVTGLETWKPRTVYLPMLRAALVLLQGTWLWQVGFILYPPFPGHEWNLENQENMMFVSMAFCWHILGILLFMCVVYTIVYRIYQAKEEHGGTKLELGMLFSHMLQTHSDSDLD</sequence>
<feature type="transmembrane region" description="Helical" evidence="6">
    <location>
        <begin position="134"/>
        <end position="155"/>
    </location>
</feature>
<dbReference type="PANTHER" id="PTHR16007:SF15">
    <property type="entry name" value="TRANSMEMBRANE PROTEIN 45B"/>
    <property type="match status" value="1"/>
</dbReference>
<proteinExistence type="inferred from homology"/>
<name>A0A8J9ZNJ7_BRALA</name>
<dbReference type="Pfam" id="PF04819">
    <property type="entry name" value="DUF716"/>
    <property type="match status" value="1"/>
</dbReference>
<comment type="similarity">
    <text evidence="2">Belongs to the TMEM45 family.</text>
</comment>
<keyword evidence="4 6" id="KW-1133">Transmembrane helix</keyword>
<dbReference type="PANTHER" id="PTHR16007">
    <property type="entry name" value="EPIDIDYMAL MEMBRANE PROTEIN E9-RELATED"/>
    <property type="match status" value="1"/>
</dbReference>
<feature type="transmembrane region" description="Helical" evidence="6">
    <location>
        <begin position="6"/>
        <end position="23"/>
    </location>
</feature>
<accession>A0A8J9ZNJ7</accession>
<evidence type="ECO:0000256" key="1">
    <source>
        <dbReference type="ARBA" id="ARBA00004141"/>
    </source>
</evidence>
<evidence type="ECO:0000313" key="8">
    <source>
        <dbReference type="Proteomes" id="UP000838412"/>
    </source>
</evidence>
<protein>
    <submittedName>
        <fullName evidence="7">TMEM45B protein</fullName>
    </submittedName>
</protein>
<evidence type="ECO:0000256" key="5">
    <source>
        <dbReference type="ARBA" id="ARBA00023136"/>
    </source>
</evidence>
<evidence type="ECO:0000313" key="7">
    <source>
        <dbReference type="EMBL" id="CAH1258776.1"/>
    </source>
</evidence>
<evidence type="ECO:0000256" key="6">
    <source>
        <dbReference type="SAM" id="Phobius"/>
    </source>
</evidence>
<dbReference type="InterPro" id="IPR042127">
    <property type="entry name" value="TMEM45"/>
</dbReference>
<dbReference type="InterPro" id="IPR006904">
    <property type="entry name" value="DUF716"/>
</dbReference>
<dbReference type="OrthoDB" id="551896at2759"/>
<keyword evidence="8" id="KW-1185">Reference proteome</keyword>
<reference evidence="7" key="1">
    <citation type="submission" date="2022-01" db="EMBL/GenBank/DDBJ databases">
        <authorList>
            <person name="Braso-Vives M."/>
        </authorList>
    </citation>
    <scope>NUCLEOTIDE SEQUENCE</scope>
</reference>
<keyword evidence="5 6" id="KW-0472">Membrane</keyword>
<keyword evidence="3 6" id="KW-0812">Transmembrane</keyword>
<dbReference type="GO" id="GO:0016020">
    <property type="term" value="C:membrane"/>
    <property type="evidence" value="ECO:0007669"/>
    <property type="project" value="UniProtKB-SubCell"/>
</dbReference>